<accession>A0A495JS03</accession>
<sequence length="237" mass="24939">MPSSNGPSVEETLATADREWRTRGVNHRDRAALAADLRLDLEAAAADGVTPEQLLGPDVRGFARRLADEAGVVHVPRAYRRLLLTALAGTVPGVLAGYVFIVVIYQVLVSTFDLRRDLEVPLVVGLLAYYGTAAALVIGGALVAVRVRMREVPRIGRTVAAMSLLLPLAGVAITPVTMGFARLTDYASTAPVLLIEVALVLSALAGATVLARWWALRERGVTGAAPGRLVDGGSLTG</sequence>
<organism evidence="2 3">
    <name type="scientific">Micromonospora pisi</name>
    <dbReference type="NCBI Taxonomy" id="589240"/>
    <lineage>
        <taxon>Bacteria</taxon>
        <taxon>Bacillati</taxon>
        <taxon>Actinomycetota</taxon>
        <taxon>Actinomycetes</taxon>
        <taxon>Micromonosporales</taxon>
        <taxon>Micromonosporaceae</taxon>
        <taxon>Micromonospora</taxon>
    </lineage>
</organism>
<feature type="transmembrane region" description="Helical" evidence="1">
    <location>
        <begin position="193"/>
        <end position="215"/>
    </location>
</feature>
<gene>
    <name evidence="2" type="ORF">BDK92_5223</name>
</gene>
<evidence type="ECO:0000313" key="2">
    <source>
        <dbReference type="EMBL" id="RKR90839.1"/>
    </source>
</evidence>
<dbReference type="Proteomes" id="UP000277671">
    <property type="component" value="Unassembled WGS sequence"/>
</dbReference>
<proteinExistence type="predicted"/>
<keyword evidence="3" id="KW-1185">Reference proteome</keyword>
<reference evidence="2 3" key="1">
    <citation type="submission" date="2018-10" db="EMBL/GenBank/DDBJ databases">
        <title>Sequencing the genomes of 1000 actinobacteria strains.</title>
        <authorList>
            <person name="Klenk H.-P."/>
        </authorList>
    </citation>
    <scope>NUCLEOTIDE SEQUENCE [LARGE SCALE GENOMIC DNA]</scope>
    <source>
        <strain evidence="2 3">DSM 45175</strain>
    </source>
</reference>
<dbReference type="RefSeq" id="WP_121159045.1">
    <property type="nucleotide sequence ID" value="NZ_RBKT01000001.1"/>
</dbReference>
<evidence type="ECO:0000256" key="1">
    <source>
        <dbReference type="SAM" id="Phobius"/>
    </source>
</evidence>
<feature type="transmembrane region" description="Helical" evidence="1">
    <location>
        <begin position="159"/>
        <end position="181"/>
    </location>
</feature>
<keyword evidence="1" id="KW-0812">Transmembrane</keyword>
<feature type="transmembrane region" description="Helical" evidence="1">
    <location>
        <begin position="127"/>
        <end position="147"/>
    </location>
</feature>
<evidence type="ECO:0000313" key="3">
    <source>
        <dbReference type="Proteomes" id="UP000277671"/>
    </source>
</evidence>
<name>A0A495JS03_9ACTN</name>
<dbReference type="AlphaFoldDB" id="A0A495JS03"/>
<dbReference type="EMBL" id="RBKT01000001">
    <property type="protein sequence ID" value="RKR90839.1"/>
    <property type="molecule type" value="Genomic_DNA"/>
</dbReference>
<dbReference type="SUPFAM" id="SSF158560">
    <property type="entry name" value="BH3980-like"/>
    <property type="match status" value="1"/>
</dbReference>
<keyword evidence="1" id="KW-0472">Membrane</keyword>
<comment type="caution">
    <text evidence="2">The sequence shown here is derived from an EMBL/GenBank/DDBJ whole genome shotgun (WGS) entry which is preliminary data.</text>
</comment>
<feature type="transmembrane region" description="Helical" evidence="1">
    <location>
        <begin position="82"/>
        <end position="107"/>
    </location>
</feature>
<protein>
    <submittedName>
        <fullName evidence="2">Uncharacterized protein</fullName>
    </submittedName>
</protein>
<dbReference type="OrthoDB" id="3405792at2"/>
<keyword evidence="1" id="KW-1133">Transmembrane helix</keyword>